<comment type="caution">
    <text evidence="2">The sequence shown here is derived from an EMBL/GenBank/DDBJ whole genome shotgun (WGS) entry which is preliminary data.</text>
</comment>
<dbReference type="InterPro" id="IPR032466">
    <property type="entry name" value="Metal_Hydrolase"/>
</dbReference>
<dbReference type="SUPFAM" id="SSF51556">
    <property type="entry name" value="Metallo-dependent hydrolases"/>
    <property type="match status" value="1"/>
</dbReference>
<feature type="domain" description="Amidohydrolase 3" evidence="1">
    <location>
        <begin position="45"/>
        <end position="280"/>
    </location>
</feature>
<sequence>MTYDLLIKHGTVIDGTGAPGIAADVGVSGGHITALAPHLEGHAAREIDATGRMVAPGFIDVHTHSDFTLLSAPGADSKVRQGITTEVVGNCGFSPAPVRPQTLELLKEYTGFLNPHLPWNWQRLGEFYARVSERGCAMNIAPLVGHGAIRVAVMGFENRPPSAAELRHMQQLVGEAMEDGAFGLSSGLIYTPGCYGDTAELVALAEIVREGGGIYATHMRGEGGTLETSIAEALRIGEEGRLPVQISHLKASGRENWGKMERALQMIDQARARGQAVTADIYPYIAASTTMTSLFPAWTLEGGMAPFVARIADPATRRRISDEVQGGREGWSRANGSVDWEDIMVSSCHNQKAFEGKTVAQIAQAMGKDPAEAMMDFLVAEEGTASIILFMMSEANVALGIAHPHVMIGSDSLALAT</sequence>
<dbReference type="EMBL" id="VGLS01000200">
    <property type="protein sequence ID" value="MBM3223792.1"/>
    <property type="molecule type" value="Genomic_DNA"/>
</dbReference>
<evidence type="ECO:0000313" key="2">
    <source>
        <dbReference type="EMBL" id="MBM3223792.1"/>
    </source>
</evidence>
<dbReference type="Gene3D" id="3.20.20.140">
    <property type="entry name" value="Metal-dependent hydrolases"/>
    <property type="match status" value="1"/>
</dbReference>
<reference evidence="2" key="1">
    <citation type="submission" date="2019-03" db="EMBL/GenBank/DDBJ databases">
        <title>Lake Tanganyika Metagenome-Assembled Genomes (MAGs).</title>
        <authorList>
            <person name="Tran P."/>
        </authorList>
    </citation>
    <scope>NUCLEOTIDE SEQUENCE</scope>
    <source>
        <strain evidence="2">K_DeepCast_65m_m2_066</strain>
    </source>
</reference>
<dbReference type="Proteomes" id="UP000712673">
    <property type="component" value="Unassembled WGS sequence"/>
</dbReference>
<dbReference type="Gene3D" id="2.30.40.10">
    <property type="entry name" value="Urease, subunit C, domain 1"/>
    <property type="match status" value="1"/>
</dbReference>
<evidence type="ECO:0000313" key="3">
    <source>
        <dbReference type="Proteomes" id="UP000712673"/>
    </source>
</evidence>
<dbReference type="InterPro" id="IPR011059">
    <property type="entry name" value="Metal-dep_hydrolase_composite"/>
</dbReference>
<dbReference type="InterPro" id="IPR023100">
    <property type="entry name" value="D-aminoacylase_insert_dom_sf"/>
</dbReference>
<dbReference type="InterPro" id="IPR050378">
    <property type="entry name" value="Metallo-dep_Hydrolases_sf"/>
</dbReference>
<dbReference type="InterPro" id="IPR013108">
    <property type="entry name" value="Amidohydro_3"/>
</dbReference>
<dbReference type="PANTHER" id="PTHR11647:SF1">
    <property type="entry name" value="COLLAPSIN RESPONSE MEDIATOR PROTEIN"/>
    <property type="match status" value="1"/>
</dbReference>
<dbReference type="AlphaFoldDB" id="A0A937W1W7"/>
<feature type="non-terminal residue" evidence="2">
    <location>
        <position position="417"/>
    </location>
</feature>
<proteinExistence type="predicted"/>
<gene>
    <name evidence="2" type="ORF">FJZ47_08340</name>
</gene>
<dbReference type="GO" id="GO:0016811">
    <property type="term" value="F:hydrolase activity, acting on carbon-nitrogen (but not peptide) bonds, in linear amides"/>
    <property type="evidence" value="ECO:0007669"/>
    <property type="project" value="InterPro"/>
</dbReference>
<dbReference type="Pfam" id="PF07969">
    <property type="entry name" value="Amidohydro_3"/>
    <property type="match status" value="1"/>
</dbReference>
<dbReference type="SUPFAM" id="SSF51338">
    <property type="entry name" value="Composite domain of metallo-dependent hydrolases"/>
    <property type="match status" value="1"/>
</dbReference>
<organism evidence="2 3">
    <name type="scientific">Tectimicrobiota bacterium</name>
    <dbReference type="NCBI Taxonomy" id="2528274"/>
    <lineage>
        <taxon>Bacteria</taxon>
        <taxon>Pseudomonadati</taxon>
        <taxon>Nitrospinota/Tectimicrobiota group</taxon>
        <taxon>Candidatus Tectimicrobiota</taxon>
    </lineage>
</organism>
<dbReference type="Gene3D" id="3.30.1490.130">
    <property type="entry name" value="D-aminoacylase. Domain 3"/>
    <property type="match status" value="1"/>
</dbReference>
<evidence type="ECO:0000259" key="1">
    <source>
        <dbReference type="Pfam" id="PF07969"/>
    </source>
</evidence>
<name>A0A937W1W7_UNCTE</name>
<accession>A0A937W1W7</accession>
<protein>
    <submittedName>
        <fullName evidence="2">Amidohydrolase family protein</fullName>
    </submittedName>
</protein>
<dbReference type="PANTHER" id="PTHR11647">
    <property type="entry name" value="HYDRANTOINASE/DIHYDROPYRIMIDINASE FAMILY MEMBER"/>
    <property type="match status" value="1"/>
</dbReference>